<dbReference type="AlphaFoldDB" id="A0A9N8ZQD2"/>
<evidence type="ECO:0000313" key="5">
    <source>
        <dbReference type="EMBL" id="CAG8503285.1"/>
    </source>
</evidence>
<feature type="signal peptide" evidence="3">
    <location>
        <begin position="1"/>
        <end position="24"/>
    </location>
</feature>
<evidence type="ECO:0000259" key="4">
    <source>
        <dbReference type="PROSITE" id="PS50004"/>
    </source>
</evidence>
<proteinExistence type="predicted"/>
<dbReference type="InterPro" id="IPR000008">
    <property type="entry name" value="C2_dom"/>
</dbReference>
<dbReference type="Pfam" id="PF00168">
    <property type="entry name" value="C2"/>
    <property type="match status" value="1"/>
</dbReference>
<dbReference type="GO" id="GO:0046872">
    <property type="term" value="F:metal ion binding"/>
    <property type="evidence" value="ECO:0007669"/>
    <property type="project" value="UniProtKB-KW"/>
</dbReference>
<dbReference type="Gene3D" id="2.60.40.150">
    <property type="entry name" value="C2 domain"/>
    <property type="match status" value="1"/>
</dbReference>
<accession>A0A9N8ZQD2</accession>
<dbReference type="EMBL" id="CAJVPI010000221">
    <property type="protein sequence ID" value="CAG8503285.1"/>
    <property type="molecule type" value="Genomic_DNA"/>
</dbReference>
<dbReference type="Proteomes" id="UP000789739">
    <property type="component" value="Unassembled WGS sequence"/>
</dbReference>
<feature type="domain" description="C2" evidence="4">
    <location>
        <begin position="11"/>
        <end position="131"/>
    </location>
</feature>
<keyword evidence="6" id="KW-1185">Reference proteome</keyword>
<dbReference type="PRINTS" id="PR00360">
    <property type="entry name" value="C2DOMAIN"/>
</dbReference>
<evidence type="ECO:0000256" key="2">
    <source>
        <dbReference type="ARBA" id="ARBA00022837"/>
    </source>
</evidence>
<evidence type="ECO:0000256" key="3">
    <source>
        <dbReference type="SAM" id="SignalP"/>
    </source>
</evidence>
<keyword evidence="3" id="KW-0732">Signal</keyword>
<dbReference type="PROSITE" id="PS50004">
    <property type="entry name" value="C2"/>
    <property type="match status" value="1"/>
</dbReference>
<dbReference type="OrthoDB" id="270970at2759"/>
<protein>
    <submittedName>
        <fullName evidence="5">9341_t:CDS:1</fullName>
    </submittedName>
</protein>
<evidence type="ECO:0000256" key="1">
    <source>
        <dbReference type="ARBA" id="ARBA00022723"/>
    </source>
</evidence>
<dbReference type="SUPFAM" id="SSF49562">
    <property type="entry name" value="C2 domain (Calcium/lipid-binding domain, CaLB)"/>
    <property type="match status" value="1"/>
</dbReference>
<keyword evidence="1" id="KW-0479">Metal-binding</keyword>
<reference evidence="5" key="1">
    <citation type="submission" date="2021-06" db="EMBL/GenBank/DDBJ databases">
        <authorList>
            <person name="Kallberg Y."/>
            <person name="Tangrot J."/>
            <person name="Rosling A."/>
        </authorList>
    </citation>
    <scope>NUCLEOTIDE SEQUENCE</scope>
    <source>
        <strain evidence="5">BR232B</strain>
    </source>
</reference>
<evidence type="ECO:0000313" key="6">
    <source>
        <dbReference type="Proteomes" id="UP000789739"/>
    </source>
</evidence>
<gene>
    <name evidence="5" type="ORF">PBRASI_LOCUS2722</name>
</gene>
<dbReference type="InterPro" id="IPR035892">
    <property type="entry name" value="C2_domain_sf"/>
</dbReference>
<feature type="chain" id="PRO_5040344597" evidence="3">
    <location>
        <begin position="25"/>
        <end position="154"/>
    </location>
</feature>
<sequence length="154" mass="17213">MASPKSTIIILLFAIFCLLSHVSAKTPIGAVKVVILNGEELTDKDPGADLSDPYVKLWVDGNPKQKSTVKKNTLFPFYDETFVFPLYSGSRKLHIEVWDKDSGRNKDDLMGRAVISLDSLCKPSAAEPVCTVDGAFAEFDNSHFNYLRFDFTRF</sequence>
<dbReference type="CDD" id="cd00030">
    <property type="entry name" value="C2"/>
    <property type="match status" value="1"/>
</dbReference>
<organism evidence="5 6">
    <name type="scientific">Paraglomus brasilianum</name>
    <dbReference type="NCBI Taxonomy" id="144538"/>
    <lineage>
        <taxon>Eukaryota</taxon>
        <taxon>Fungi</taxon>
        <taxon>Fungi incertae sedis</taxon>
        <taxon>Mucoromycota</taxon>
        <taxon>Glomeromycotina</taxon>
        <taxon>Glomeromycetes</taxon>
        <taxon>Paraglomerales</taxon>
        <taxon>Paraglomeraceae</taxon>
        <taxon>Paraglomus</taxon>
    </lineage>
</organism>
<keyword evidence="2" id="KW-0106">Calcium</keyword>
<comment type="caution">
    <text evidence="5">The sequence shown here is derived from an EMBL/GenBank/DDBJ whole genome shotgun (WGS) entry which is preliminary data.</text>
</comment>
<dbReference type="PANTHER" id="PTHR45911">
    <property type="entry name" value="C2 DOMAIN-CONTAINING PROTEIN"/>
    <property type="match status" value="1"/>
</dbReference>
<dbReference type="SMART" id="SM00239">
    <property type="entry name" value="C2"/>
    <property type="match status" value="1"/>
</dbReference>
<name>A0A9N8ZQD2_9GLOM</name>